<dbReference type="Pfam" id="PF00595">
    <property type="entry name" value="PDZ"/>
    <property type="match status" value="3"/>
</dbReference>
<dbReference type="InterPro" id="IPR001452">
    <property type="entry name" value="SH3_domain"/>
</dbReference>
<sequence length="674" mass="75184">MEGYVTAHTLPCFRVDDIILRVNNVDLVDVPHSVAVDALKRARDAVHLILKRKKHHHSHVFAIELVKGNNGLGFSIAGGIGNQHVPGDNGIYITKIIVGEAAHTDGTLNVGDKLIAVNDKKLEDVTHEEAVAILKATSNRVVLTVRKRRALPIYMNHPLSLPLPTQPSQENIEIVTTTSLNIPITEPHSDLTSNTKTFKEPSEEDITREPRKVILSKVSTGLGFNIIGGEKDEGIFVSCILTGGAADLNGELKQGDQILSVNGVEMRHATHEEAAAKLKGSEQSVSMVVQYRPEEYNKFEAKLRDLREQMLTTSSGTLRTSQKRSLHVRALYDYDPSKDSGLPSRGLRFNFGDILHVINASDDEWWQARKVLPGGEEEGMGIIPSKRRVERRERARLKSVKFQGKSIISDGKNTLDRKKKNFSFSRKFPFMKSKENSTEDGSDGESADPVSITNTSDNEAGSLRGQEEPILSYEAVTHKKLTYTRPVIILGPLKDRINDDLISELPEQFGSCIPHTTRPRRDYEVDGQDYHFVASREQMEKDIQNHLFIEAGQYNDNLYGTSLASVREVAEKGKHCILDVSGNAIKRLQVAGLHPIAILIKPKSVDTVMNVNKKVTEEQARKTYDRAIKLEQEFSEYFTAVVQGDTPEEIYARVKQVIEKQNGPTVWIAAKDKL</sequence>
<dbReference type="Gene3D" id="3.30.63.10">
    <property type="entry name" value="Guanylate Kinase phosphate binding domain"/>
    <property type="match status" value="1"/>
</dbReference>
<dbReference type="PANTHER" id="PTHR23119:SF51">
    <property type="entry name" value="DISKS LARGE 1 TUMOR SUPPRESSOR PROTEIN"/>
    <property type="match status" value="1"/>
</dbReference>
<dbReference type="GeneID" id="106465346"/>
<dbReference type="SMART" id="SM00072">
    <property type="entry name" value="GuKc"/>
    <property type="match status" value="1"/>
</dbReference>
<dbReference type="SUPFAM" id="SSF50156">
    <property type="entry name" value="PDZ domain-like"/>
    <property type="match status" value="3"/>
</dbReference>
<dbReference type="RefSeq" id="XP_022248917.1">
    <property type="nucleotide sequence ID" value="XM_022393209.1"/>
</dbReference>
<protein>
    <submittedName>
        <fullName evidence="11">Disks large homolog 1-like isoform X2</fullName>
    </submittedName>
</protein>
<dbReference type="Proteomes" id="UP000694941">
    <property type="component" value="Unplaced"/>
</dbReference>
<name>A0ABM1SZ61_LIMPO</name>
<dbReference type="Gene3D" id="2.30.42.10">
    <property type="match status" value="2"/>
</dbReference>
<feature type="domain" description="PDZ" evidence="9">
    <location>
        <begin position="62"/>
        <end position="149"/>
    </location>
</feature>
<keyword evidence="2 5" id="KW-0728">SH3 domain</keyword>
<dbReference type="InterPro" id="IPR050614">
    <property type="entry name" value="Synaptic_Scaffolding_LAP-MAGUK"/>
</dbReference>
<gene>
    <name evidence="11" type="primary">LOC106465346</name>
</gene>
<evidence type="ECO:0000256" key="6">
    <source>
        <dbReference type="SAM" id="MobiDB-lite"/>
    </source>
</evidence>
<evidence type="ECO:0000256" key="5">
    <source>
        <dbReference type="PROSITE-ProRule" id="PRU00192"/>
    </source>
</evidence>
<dbReference type="InterPro" id="IPR001478">
    <property type="entry name" value="PDZ"/>
</dbReference>
<evidence type="ECO:0000259" key="9">
    <source>
        <dbReference type="PROSITE" id="PS50106"/>
    </source>
</evidence>
<evidence type="ECO:0000259" key="7">
    <source>
        <dbReference type="PROSITE" id="PS50002"/>
    </source>
</evidence>
<dbReference type="InterPro" id="IPR016313">
    <property type="entry name" value="DLG1-like"/>
</dbReference>
<dbReference type="SMART" id="SM00228">
    <property type="entry name" value="PDZ"/>
    <property type="match status" value="3"/>
</dbReference>
<proteinExistence type="predicted"/>
<dbReference type="InterPro" id="IPR020590">
    <property type="entry name" value="Guanylate_kinase_CS"/>
</dbReference>
<evidence type="ECO:0000256" key="3">
    <source>
        <dbReference type="ARBA" id="ARBA00022737"/>
    </source>
</evidence>
<organism evidence="10 11">
    <name type="scientific">Limulus polyphemus</name>
    <name type="common">Atlantic horseshoe crab</name>
    <dbReference type="NCBI Taxonomy" id="6850"/>
    <lineage>
        <taxon>Eukaryota</taxon>
        <taxon>Metazoa</taxon>
        <taxon>Ecdysozoa</taxon>
        <taxon>Arthropoda</taxon>
        <taxon>Chelicerata</taxon>
        <taxon>Merostomata</taxon>
        <taxon>Xiphosura</taxon>
        <taxon>Limulidae</taxon>
        <taxon>Limulus</taxon>
    </lineage>
</organism>
<dbReference type="PROSITE" id="PS50052">
    <property type="entry name" value="GUANYLATE_KINASE_2"/>
    <property type="match status" value="1"/>
</dbReference>
<dbReference type="Pfam" id="PF00625">
    <property type="entry name" value="Guanylate_kin"/>
    <property type="match status" value="1"/>
</dbReference>
<evidence type="ECO:0000256" key="4">
    <source>
        <dbReference type="ARBA" id="ARBA00023136"/>
    </source>
</evidence>
<accession>A0ABM1SZ61</accession>
<dbReference type="Gene3D" id="2.30.30.40">
    <property type="entry name" value="SH3 Domains"/>
    <property type="match status" value="2"/>
</dbReference>
<dbReference type="InterPro" id="IPR036034">
    <property type="entry name" value="PDZ_sf"/>
</dbReference>
<comment type="subcellular location">
    <subcellularLocation>
        <location evidence="1">Membrane</location>
    </subcellularLocation>
</comment>
<dbReference type="InterPro" id="IPR027417">
    <property type="entry name" value="P-loop_NTPase"/>
</dbReference>
<feature type="domain" description="SH3" evidence="7">
    <location>
        <begin position="323"/>
        <end position="393"/>
    </location>
</feature>
<dbReference type="Pfam" id="PF00018">
    <property type="entry name" value="SH3_1"/>
    <property type="match status" value="1"/>
</dbReference>
<dbReference type="SUPFAM" id="SSF52540">
    <property type="entry name" value="P-loop containing nucleoside triphosphate hydrolases"/>
    <property type="match status" value="1"/>
</dbReference>
<feature type="domain" description="PDZ" evidence="9">
    <location>
        <begin position="1"/>
        <end position="54"/>
    </location>
</feature>
<dbReference type="CDD" id="cd11861">
    <property type="entry name" value="SH3_DLG-like"/>
    <property type="match status" value="1"/>
</dbReference>
<evidence type="ECO:0000313" key="10">
    <source>
        <dbReference type="Proteomes" id="UP000694941"/>
    </source>
</evidence>
<keyword evidence="10" id="KW-1185">Reference proteome</keyword>
<keyword evidence="4" id="KW-0472">Membrane</keyword>
<evidence type="ECO:0000313" key="11">
    <source>
        <dbReference type="RefSeq" id="XP_022248917.1"/>
    </source>
</evidence>
<dbReference type="CDD" id="cd00071">
    <property type="entry name" value="GMPK"/>
    <property type="match status" value="1"/>
</dbReference>
<dbReference type="PROSITE" id="PS00856">
    <property type="entry name" value="GUANYLATE_KINASE_1"/>
    <property type="match status" value="1"/>
</dbReference>
<feature type="region of interest" description="Disordered" evidence="6">
    <location>
        <begin position="433"/>
        <end position="466"/>
    </location>
</feature>
<evidence type="ECO:0000259" key="8">
    <source>
        <dbReference type="PROSITE" id="PS50052"/>
    </source>
</evidence>
<keyword evidence="3" id="KW-0677">Repeat</keyword>
<dbReference type="CDD" id="cd06724">
    <property type="entry name" value="PDZ2_Dlg1-2-4-like"/>
    <property type="match status" value="1"/>
</dbReference>
<dbReference type="Gene3D" id="6.20.370.60">
    <property type="match status" value="1"/>
</dbReference>
<dbReference type="InterPro" id="IPR036028">
    <property type="entry name" value="SH3-like_dom_sf"/>
</dbReference>
<dbReference type="SMART" id="SM00326">
    <property type="entry name" value="SH3"/>
    <property type="match status" value="1"/>
</dbReference>
<dbReference type="PIRSF" id="PIRSF001741">
    <property type="entry name" value="MAGUK_DLGH"/>
    <property type="match status" value="1"/>
</dbReference>
<dbReference type="InterPro" id="IPR008144">
    <property type="entry name" value="Guanylate_kin-like_dom"/>
</dbReference>
<dbReference type="InterPro" id="IPR008145">
    <property type="entry name" value="GK/Ca_channel_bsu"/>
</dbReference>
<feature type="region of interest" description="Disordered" evidence="6">
    <location>
        <begin position="185"/>
        <end position="205"/>
    </location>
</feature>
<evidence type="ECO:0000256" key="2">
    <source>
        <dbReference type="ARBA" id="ARBA00022443"/>
    </source>
</evidence>
<dbReference type="CDD" id="cd06795">
    <property type="entry name" value="PDZ3_Dlg1-2-4-like"/>
    <property type="match status" value="1"/>
</dbReference>
<dbReference type="PROSITE" id="PS50002">
    <property type="entry name" value="SH3"/>
    <property type="match status" value="1"/>
</dbReference>
<dbReference type="Gene3D" id="3.40.50.300">
    <property type="entry name" value="P-loop containing nucleotide triphosphate hydrolases"/>
    <property type="match status" value="1"/>
</dbReference>
<evidence type="ECO:0000256" key="1">
    <source>
        <dbReference type="ARBA" id="ARBA00004370"/>
    </source>
</evidence>
<dbReference type="PROSITE" id="PS50106">
    <property type="entry name" value="PDZ"/>
    <property type="match status" value="3"/>
</dbReference>
<feature type="domain" description="Guanylate kinase-like" evidence="8">
    <location>
        <begin position="484"/>
        <end position="659"/>
    </location>
</feature>
<reference evidence="11" key="1">
    <citation type="submission" date="2025-08" db="UniProtKB">
        <authorList>
            <consortium name="RefSeq"/>
        </authorList>
    </citation>
    <scope>IDENTIFICATION</scope>
    <source>
        <tissue evidence="11">Muscle</tissue>
    </source>
</reference>
<dbReference type="PANTHER" id="PTHR23119">
    <property type="entry name" value="DISCS LARGE"/>
    <property type="match status" value="1"/>
</dbReference>
<feature type="domain" description="PDZ" evidence="9">
    <location>
        <begin position="212"/>
        <end position="293"/>
    </location>
</feature>
<dbReference type="SUPFAM" id="SSF50044">
    <property type="entry name" value="SH3-domain"/>
    <property type="match status" value="1"/>
</dbReference>